<feature type="transmembrane region" description="Helical" evidence="1">
    <location>
        <begin position="45"/>
        <end position="63"/>
    </location>
</feature>
<feature type="transmembrane region" description="Helical" evidence="1">
    <location>
        <begin position="261"/>
        <end position="278"/>
    </location>
</feature>
<dbReference type="AlphaFoldDB" id="D2RNK4"/>
<organism evidence="2 3">
    <name type="scientific">Acidaminococcus fermentans (strain ATCC 25085 / DSM 20731 / CCUG 9996 / CIP 106432 / VR4)</name>
    <dbReference type="NCBI Taxonomy" id="591001"/>
    <lineage>
        <taxon>Bacteria</taxon>
        <taxon>Bacillati</taxon>
        <taxon>Bacillota</taxon>
        <taxon>Negativicutes</taxon>
        <taxon>Acidaminococcales</taxon>
        <taxon>Acidaminococcaceae</taxon>
        <taxon>Acidaminococcus</taxon>
    </lineage>
</organism>
<dbReference type="OrthoDB" id="4921038at2"/>
<dbReference type="GeneID" id="78333973"/>
<dbReference type="PANTHER" id="PTHR36178">
    <property type="entry name" value="SLR0625 PROTEIN"/>
    <property type="match status" value="1"/>
</dbReference>
<gene>
    <name evidence="2" type="ordered locus">Acfer_0222</name>
</gene>
<feature type="transmembrane region" description="Helical" evidence="1">
    <location>
        <begin position="290"/>
        <end position="310"/>
    </location>
</feature>
<feature type="transmembrane region" description="Helical" evidence="1">
    <location>
        <begin position="108"/>
        <end position="133"/>
    </location>
</feature>
<keyword evidence="1" id="KW-1133">Transmembrane helix</keyword>
<proteinExistence type="predicted"/>
<dbReference type="GO" id="GO:0015501">
    <property type="term" value="F:glutamate:sodium symporter activity"/>
    <property type="evidence" value="ECO:0007669"/>
    <property type="project" value="InterPro"/>
</dbReference>
<dbReference type="GO" id="GO:0015813">
    <property type="term" value="P:L-glutamate transmembrane transport"/>
    <property type="evidence" value="ECO:0007669"/>
    <property type="project" value="InterPro"/>
</dbReference>
<dbReference type="HOGENOM" id="CLU_040907_0_0_9"/>
<feature type="transmembrane region" description="Helical" evidence="1">
    <location>
        <begin position="75"/>
        <end position="96"/>
    </location>
</feature>
<dbReference type="STRING" id="591001.Acfer_0222"/>
<dbReference type="PANTHER" id="PTHR36178:SF1">
    <property type="entry name" value="SODIUM_GLUTAMATE SYMPORTER"/>
    <property type="match status" value="1"/>
</dbReference>
<dbReference type="KEGG" id="afn:Acfer_0222"/>
<reference evidence="2 3" key="1">
    <citation type="journal article" date="2010" name="Stand. Genomic Sci.">
        <title>Complete genome sequence of Acidaminococcus fermentans type strain (VR4).</title>
        <authorList>
            <person name="Chang Y.J."/>
            <person name="Pukall R."/>
            <person name="Saunders E."/>
            <person name="Lapidus A."/>
            <person name="Copeland A."/>
            <person name="Nolan M."/>
            <person name="Glavina Del Rio T."/>
            <person name="Lucas S."/>
            <person name="Chen F."/>
            <person name="Tice H."/>
            <person name="Cheng J.F."/>
            <person name="Han C."/>
            <person name="Detter J.C."/>
            <person name="Bruce D."/>
            <person name="Goodwin L."/>
            <person name="Pitluck S."/>
            <person name="Mikhailova N."/>
            <person name="Liolios K."/>
            <person name="Pati A."/>
            <person name="Ivanova N."/>
            <person name="Mavromatis K."/>
            <person name="Chen A."/>
            <person name="Palaniappan K."/>
            <person name="Land M."/>
            <person name="Hauser L."/>
            <person name="Jeffries C.D."/>
            <person name="Brettin T."/>
            <person name="Rohde M."/>
            <person name="Goker M."/>
            <person name="Bristow J."/>
            <person name="Eisen J.A."/>
            <person name="Markowitz V."/>
            <person name="Hugenholtz P."/>
            <person name="Kyrpides N.C."/>
            <person name="Klenk H.P."/>
        </authorList>
    </citation>
    <scope>NUCLEOTIDE SEQUENCE [LARGE SCALE GENOMIC DNA]</scope>
    <source>
        <strain evidence="3">ATCC 25085 / DSM 20731 / CCUG 9996 / CIP 106432 / VR4</strain>
    </source>
</reference>
<dbReference type="GO" id="GO:0016020">
    <property type="term" value="C:membrane"/>
    <property type="evidence" value="ECO:0007669"/>
    <property type="project" value="InterPro"/>
</dbReference>
<keyword evidence="1" id="KW-0812">Transmembrane</keyword>
<dbReference type="RefSeq" id="WP_012937620.1">
    <property type="nucleotide sequence ID" value="NC_013740.1"/>
</dbReference>
<evidence type="ECO:0000313" key="2">
    <source>
        <dbReference type="EMBL" id="ADB46630.1"/>
    </source>
</evidence>
<protein>
    <submittedName>
        <fullName evidence="2">Sodium/glutamate symporter</fullName>
    </submittedName>
</protein>
<feature type="transmembrane region" description="Helical" evidence="1">
    <location>
        <begin position="232"/>
        <end position="249"/>
    </location>
</feature>
<dbReference type="Pfam" id="PF03616">
    <property type="entry name" value="Glt_symporter"/>
    <property type="match status" value="1"/>
</dbReference>
<dbReference type="InterPro" id="IPR004445">
    <property type="entry name" value="GltS"/>
</dbReference>
<feature type="transmembrane region" description="Helical" evidence="1">
    <location>
        <begin position="175"/>
        <end position="197"/>
    </location>
</feature>
<keyword evidence="1" id="KW-0472">Membrane</keyword>
<dbReference type="eggNOG" id="COG0786">
    <property type="taxonomic scope" value="Bacteria"/>
</dbReference>
<evidence type="ECO:0000313" key="3">
    <source>
        <dbReference type="Proteomes" id="UP000001902"/>
    </source>
</evidence>
<dbReference type="Proteomes" id="UP000001902">
    <property type="component" value="Chromosome"/>
</dbReference>
<keyword evidence="3" id="KW-1185">Reference proteome</keyword>
<name>D2RNK4_ACIFV</name>
<feature type="transmembrane region" description="Helical" evidence="1">
    <location>
        <begin position="351"/>
        <end position="375"/>
    </location>
</feature>
<feature type="transmembrane region" description="Helical" evidence="1">
    <location>
        <begin position="12"/>
        <end position="33"/>
    </location>
</feature>
<dbReference type="EMBL" id="CP001859">
    <property type="protein sequence ID" value="ADB46630.1"/>
    <property type="molecule type" value="Genomic_DNA"/>
</dbReference>
<sequence>MFISLTEGILTIRADGICTTALAAVMLLLGVWLKAHSRLLRKYCLPAPVVGGTLAMLLVFLGHETGLFQIEFDTQFQIPFMISFFTAVGLGAKLSAFSKGVNKGGKLLLIYWLITAFISLCQNLIGLLVGHLIGLEPAYALLSSAISMVGGHGAAGAYGSTFLKMGYPASMEVGASAATFGLIAAVMSGGPMGRFLIEKYHLRPEAEKEAPEVPEKPKDTDLTYQQLAKLDILINVSAILICMGLGVWLAQGVGSLLNMTFPSYVCAMFVGVLVRNLNEQFHFYQFSESLVGSFGEIMLNLYLAIVLMSLKLWEMAGILSGVMLIVLAHVAFMLLMCYFVVFRVLGSNYDAAVMCAGLCGHGLGAVPSAMVNMTVLADQYGVSRKAFLIVPVVGSCLADLAYQPHTLLLIKLFVENLN</sequence>
<feature type="transmembrane region" description="Helical" evidence="1">
    <location>
        <begin position="322"/>
        <end position="345"/>
    </location>
</feature>
<accession>D2RNK4</accession>
<evidence type="ECO:0000256" key="1">
    <source>
        <dbReference type="SAM" id="Phobius"/>
    </source>
</evidence>